<feature type="region of interest" description="Disordered" evidence="1">
    <location>
        <begin position="288"/>
        <end position="310"/>
    </location>
</feature>
<feature type="compositionally biased region" description="Basic and acidic residues" evidence="1">
    <location>
        <begin position="294"/>
        <end position="307"/>
    </location>
</feature>
<feature type="compositionally biased region" description="Polar residues" evidence="1">
    <location>
        <begin position="772"/>
        <end position="783"/>
    </location>
</feature>
<feature type="region of interest" description="Disordered" evidence="1">
    <location>
        <begin position="754"/>
        <end position="958"/>
    </location>
</feature>
<feature type="region of interest" description="Disordered" evidence="1">
    <location>
        <begin position="418"/>
        <end position="437"/>
    </location>
</feature>
<feature type="compositionally biased region" description="Basic and acidic residues" evidence="1">
    <location>
        <begin position="371"/>
        <end position="388"/>
    </location>
</feature>
<name>O56300_HHV7R</name>
<feature type="compositionally biased region" description="Low complexity" evidence="1">
    <location>
        <begin position="646"/>
        <end position="700"/>
    </location>
</feature>
<dbReference type="KEGG" id="vg:3289541"/>
<feature type="domain" description="Herpesvirus intermediate/early protein 2/3 DNA-binding" evidence="2">
    <location>
        <begin position="1033"/>
        <end position="1193"/>
    </location>
</feature>
<organism evidence="3 4">
    <name type="scientific">Human herpesvirus 7 (strain RK)</name>
    <name type="common">HHV-7</name>
    <name type="synonym">Human T lymphotropic virus</name>
    <dbReference type="NCBI Taxonomy" id="262398"/>
    <lineage>
        <taxon>Viruses</taxon>
        <taxon>Duplodnaviria</taxon>
        <taxon>Heunggongvirae</taxon>
        <taxon>Peploviricota</taxon>
        <taxon>Herviviricetes</taxon>
        <taxon>Herpesvirales</taxon>
        <taxon>Orthoherpesviridae</taxon>
        <taxon>Betaherpesvirinae</taxon>
        <taxon>Roseolovirus</taxon>
        <taxon>Roseolovirus humanbeta7</taxon>
        <taxon>Human betaherpesvirus 7</taxon>
    </lineage>
</organism>
<feature type="compositionally biased region" description="Polar residues" evidence="1">
    <location>
        <begin position="543"/>
        <end position="565"/>
    </location>
</feature>
<feature type="compositionally biased region" description="Basic residues" evidence="1">
    <location>
        <begin position="761"/>
        <end position="770"/>
    </location>
</feature>
<dbReference type="GeneID" id="3289541"/>
<gene>
    <name evidence="3" type="primary">U86</name>
</gene>
<feature type="region of interest" description="Disordered" evidence="1">
    <location>
        <begin position="357"/>
        <end position="404"/>
    </location>
</feature>
<feature type="compositionally biased region" description="Basic and acidic residues" evidence="1">
    <location>
        <begin position="880"/>
        <end position="904"/>
    </location>
</feature>
<dbReference type="EMBL" id="AF037218">
    <property type="protein sequence ID" value="AAC40797.1"/>
    <property type="molecule type" value="Genomic_DNA"/>
</dbReference>
<protein>
    <submittedName>
        <fullName evidence="3">U86</fullName>
    </submittedName>
</protein>
<evidence type="ECO:0000259" key="2">
    <source>
        <dbReference type="Pfam" id="PF03361"/>
    </source>
</evidence>
<dbReference type="Pfam" id="PF03361">
    <property type="entry name" value="Herpes_IE2_3"/>
    <property type="match status" value="1"/>
</dbReference>
<dbReference type="Proteomes" id="UP000098510">
    <property type="component" value="Segment"/>
</dbReference>
<feature type="compositionally biased region" description="Polar residues" evidence="1">
    <location>
        <begin position="840"/>
        <end position="852"/>
    </location>
</feature>
<reference evidence="3 4" key="1">
    <citation type="journal article" date="1998" name="Virology">
        <title>The DNA sequence of the RK strain of human herpesvirus 7.</title>
        <authorList>
            <person name="Megaw A.G."/>
            <person name="Rapaport D."/>
            <person name="Avidor B."/>
            <person name="Frenkel N."/>
            <person name="Davison A.J."/>
        </authorList>
    </citation>
    <scope>NUCLEOTIDE SEQUENCE [LARGE SCALE GENOMIC DNA]</scope>
    <source>
        <strain evidence="3 4">RK</strain>
    </source>
</reference>
<feature type="compositionally biased region" description="Basic residues" evidence="1">
    <location>
        <begin position="812"/>
        <end position="821"/>
    </location>
</feature>
<evidence type="ECO:0000256" key="1">
    <source>
        <dbReference type="SAM" id="MobiDB-lite"/>
    </source>
</evidence>
<dbReference type="InterPro" id="IPR005028">
    <property type="entry name" value="Herpes_IE2_3"/>
</dbReference>
<feature type="compositionally biased region" description="Polar residues" evidence="1">
    <location>
        <begin position="706"/>
        <end position="716"/>
    </location>
</feature>
<feature type="region of interest" description="Disordered" evidence="1">
    <location>
        <begin position="522"/>
        <end position="580"/>
    </location>
</feature>
<organismHost>
    <name type="scientific">Homo sapiens</name>
    <name type="common">Human</name>
    <dbReference type="NCBI Taxonomy" id="9606"/>
</organismHost>
<evidence type="ECO:0000313" key="4">
    <source>
        <dbReference type="Proteomes" id="UP000098510"/>
    </source>
</evidence>
<accession>O56300</accession>
<feature type="region of interest" description="Disordered" evidence="1">
    <location>
        <begin position="635"/>
        <end position="716"/>
    </location>
</feature>
<sequence length="1205" mass="138150">MSTTADVVREAMTLSGLYNEIHDHTKPENEITYSNFNNQEIVTSKTLQDPRRAIPLKSRSTFTSESSPNTTETGQFRFASELPHQGLQSLYYNYPQASGENFISLPYQPQSSVDIFNNLDYKNRELCHNSFDTTYRQHHYRGRNNRGKYDSRNYCNPNSKYQNHYGKHFHRPYNRRGRGYAKFHDFSNRNEFTFPEYMQRDQSYDSYNSDFRHNPYRDNYQQLCPNYGFQSRDYSMAFSQIPSSSMITDSQNLQKECISSGLTLSKKSEYSQNTPIQTNHKETKLISNVNNLEKPARKKTDKDKTPQNEDVVSLSYIPSSHKMDLIKRIYNADIVPLAKDSLSSTSDVDKCKYNKSSQEKTFMKARTRPSTSKEKQITSTTDSKHCPNLDKGSSNLKKKDKSPDEAIENLRKLSKLEPMLSPLPLTPKPDVQESNQRAPTKLINFKRLLEKNDKDISASDIEFIKQSSRCTVSTALNCNSSTVFSDTKCTGKNSYRVGRPRQAKTTVNSKIDAKDNDFEGKVTAPCNIPSIDNPPVESEKSNTTDSMCNDNLTQRTRSDSSSTEEGQYKSPVNDYSQSEVEHVHSIENQHMEQIISQTTDEIAQNFVSPEQEFLAKSDTENGLFEFFDNELQCTQNSSETKKFPISDRSMSPKSTRSSSSDSDTDTSSSSSSSSSKCSCKSSSSASSKNSVLSRNSCSSTELKPSYTESPNSNGNRQCDFVSKVDMSEFEFRCGKELNLYKHVESRLQLDQNNEHLYNPRFRPHIRKKRPPSTESESDTNSDLQSQSFSSSKKRRHEHRNTESESCSESTKTRHRQKHRSRSSSDTSRSRSASKSRTCKVCSNNKQDSQSETQCKHLISISRSNSEHSISESTYQSCKNKNSETLRSRSRSSESDCKKRSERSCSNHSWSSGSTQKSKRVDIDFTHGAKSIPNEYEQKKSTNKFFKNKRRNARKRFSDDSDSSMQLFYKKRISGTQKSDSELSDNDLSYREYVKLQEQKQSAKFKVQRGRVPTKDFEKLFRKTIRAFEYKQIPKKPFPEAKLKESVYALCCNGSSKSGALIIYFTRSKTVAEDIKAMQKELMVRPNITMSEPFKMNHAPPRYYDKDSIKNFIELQKKGPHELWENISNSAHTLYTRHSDLKTIIIYAATPIDFFMAAKICNNYAKKRPKEIVLRLSSITDGDNPISIYNPVSRDFLSKYTALCKF</sequence>
<keyword evidence="4" id="KW-1185">Reference proteome</keyword>
<feature type="compositionally biased region" description="Basic residues" evidence="1">
    <location>
        <begin position="945"/>
        <end position="954"/>
    </location>
</feature>
<feature type="compositionally biased region" description="Polar residues" evidence="1">
    <location>
        <begin position="905"/>
        <end position="915"/>
    </location>
</feature>
<evidence type="ECO:0000313" key="3">
    <source>
        <dbReference type="EMBL" id="AAC40797.1"/>
    </source>
</evidence>
<dbReference type="GO" id="GO:0006355">
    <property type="term" value="P:regulation of DNA-templated transcription"/>
    <property type="evidence" value="ECO:0007669"/>
    <property type="project" value="InterPro"/>
</dbReference>
<dbReference type="RefSeq" id="YP_073823.1">
    <property type="nucleotide sequence ID" value="NC_001716.2"/>
</dbReference>
<proteinExistence type="predicted"/>